<gene>
    <name evidence="1" type="ORF">LtaPh_3521800</name>
</gene>
<proteinExistence type="predicted"/>
<dbReference type="VEuPathDB" id="TriTrypDB:LtaPh_3521800"/>
<keyword evidence="2" id="KW-1185">Reference proteome</keyword>
<dbReference type="Proteomes" id="UP000419144">
    <property type="component" value="Unassembled WGS sequence"/>
</dbReference>
<evidence type="ECO:0000313" key="2">
    <source>
        <dbReference type="Proteomes" id="UP000419144"/>
    </source>
</evidence>
<organism evidence="1 2">
    <name type="scientific">Leishmania tarentolae</name>
    <name type="common">Sauroleishmania tarentolae</name>
    <dbReference type="NCBI Taxonomy" id="5689"/>
    <lineage>
        <taxon>Eukaryota</taxon>
        <taxon>Discoba</taxon>
        <taxon>Euglenozoa</taxon>
        <taxon>Kinetoplastea</taxon>
        <taxon>Metakinetoplastina</taxon>
        <taxon>Trypanosomatida</taxon>
        <taxon>Trypanosomatidae</taxon>
        <taxon>Leishmaniinae</taxon>
        <taxon>Leishmania</taxon>
        <taxon>lizard Leishmania</taxon>
    </lineage>
</organism>
<reference evidence="1" key="1">
    <citation type="submission" date="2019-11" db="EMBL/GenBank/DDBJ databases">
        <title>Leishmania tarentolae CDS.</title>
        <authorList>
            <person name="Goto Y."/>
            <person name="Yamagishi J."/>
        </authorList>
    </citation>
    <scope>NUCLEOTIDE SEQUENCE [LARGE SCALE GENOMIC DNA]</scope>
    <source>
        <strain evidence="1">Parrot Tar II</strain>
    </source>
</reference>
<comment type="caution">
    <text evidence="1">The sequence shown here is derived from an EMBL/GenBank/DDBJ whole genome shotgun (WGS) entry which is preliminary data.</text>
</comment>
<dbReference type="EMBL" id="BLBS01000056">
    <property type="protein sequence ID" value="GET92726.1"/>
    <property type="molecule type" value="Genomic_DNA"/>
</dbReference>
<dbReference type="AlphaFoldDB" id="A0A640KSY6"/>
<accession>A0A640KSY6</accession>
<dbReference type="OrthoDB" id="271863at2759"/>
<protein>
    <submittedName>
        <fullName evidence="1">Uncharacterized protein</fullName>
    </submittedName>
</protein>
<sequence length="504" mass="54739">MPVSTAAVPPPWSTPNSVSSPAALDDLKLQFVTEEVRKRFPDISMTEMLAVLNTLLTDPRIYECGGGQACGAMKKSTNRLPLVLGLRRNNASTGAEQNSTSRLQQQGCANSFIMARELSLPEWSTRGREIDSIPNLNVPAASRLSTEWTTIVASILDNALQCRGLANEHHTVVDTVQLSIQGWFDGASVEVARSKKMHAAAGSAASDPSAWVATLTQVRRLAEDVCHSKYDAVYKRLCSEAAEDGDEEMTTPVYAMHNDDSAMESSSVVARQSVHRSASGPVGIPPFSLVIQCGRDGSRTEVPDSSLPIDLARHGSTYGSGSEESTSSFVVGCEWFQWMFLVQSPLACQSEPYPGLEDGATGKGAEAVAVEQQKWRQRHCTVQLLYPSEAGFSEGSDESSGLRSAEAQYELSEPHVVLSSLLGVAMRVWCQNHPHIVAQVLQLEEDTYPCRIYDGSLFWSVWPLRDPAAQGQCECDAVGDSMPIPLLPGECFAHESDVKDEEDN</sequence>
<name>A0A640KSY6_LEITA</name>
<evidence type="ECO:0000313" key="1">
    <source>
        <dbReference type="EMBL" id="GET92726.1"/>
    </source>
</evidence>